<dbReference type="Proteomes" id="UP001595748">
    <property type="component" value="Unassembled WGS sequence"/>
</dbReference>
<organism evidence="1 2">
    <name type="scientific">Deinococcus antarcticus</name>
    <dbReference type="NCBI Taxonomy" id="1298767"/>
    <lineage>
        <taxon>Bacteria</taxon>
        <taxon>Thermotogati</taxon>
        <taxon>Deinococcota</taxon>
        <taxon>Deinococci</taxon>
        <taxon>Deinococcales</taxon>
        <taxon>Deinococcaceae</taxon>
        <taxon>Deinococcus</taxon>
    </lineage>
</organism>
<dbReference type="EMBL" id="JBHRZF010000217">
    <property type="protein sequence ID" value="MFC3862861.1"/>
    <property type="molecule type" value="Genomic_DNA"/>
</dbReference>
<gene>
    <name evidence="1" type="ORF">ACFOPQ_19025</name>
</gene>
<sequence length="123" mass="14127">MDKHGAVVKQMNVAEWAAFLTGLYERDDRLELRQPGETYLPDETVDAYVFSAHAEAMQSAEVDGDVWGTLEDIEETASSEEEAWRKIVTFYQERGCLLVRITDADEREEWLVSEELAQRLNLV</sequence>
<reference evidence="2" key="1">
    <citation type="journal article" date="2019" name="Int. J. Syst. Evol. Microbiol.">
        <title>The Global Catalogue of Microorganisms (GCM) 10K type strain sequencing project: providing services to taxonomists for standard genome sequencing and annotation.</title>
        <authorList>
            <consortium name="The Broad Institute Genomics Platform"/>
            <consortium name="The Broad Institute Genome Sequencing Center for Infectious Disease"/>
            <person name="Wu L."/>
            <person name="Ma J."/>
        </authorList>
    </citation>
    <scope>NUCLEOTIDE SEQUENCE [LARGE SCALE GENOMIC DNA]</scope>
    <source>
        <strain evidence="2">CCTCC AB 2013263</strain>
    </source>
</reference>
<evidence type="ECO:0000313" key="2">
    <source>
        <dbReference type="Proteomes" id="UP001595748"/>
    </source>
</evidence>
<protein>
    <submittedName>
        <fullName evidence="1">Uncharacterized protein</fullName>
    </submittedName>
</protein>
<evidence type="ECO:0000313" key="1">
    <source>
        <dbReference type="EMBL" id="MFC3862861.1"/>
    </source>
</evidence>
<proteinExistence type="predicted"/>
<name>A0ABV8AC99_9DEIO</name>
<dbReference type="RefSeq" id="WP_380080798.1">
    <property type="nucleotide sequence ID" value="NZ_JBHRZF010000217.1"/>
</dbReference>
<comment type="caution">
    <text evidence="1">The sequence shown here is derived from an EMBL/GenBank/DDBJ whole genome shotgun (WGS) entry which is preliminary data.</text>
</comment>
<accession>A0ABV8AC99</accession>
<keyword evidence="2" id="KW-1185">Reference proteome</keyword>